<dbReference type="EMBL" id="AP027080">
    <property type="protein sequence ID" value="BDU72900.1"/>
    <property type="molecule type" value="Genomic_DNA"/>
</dbReference>
<dbReference type="KEGG" id="msil:METEAL_20740"/>
<keyword evidence="2" id="KW-1185">Reference proteome</keyword>
<protein>
    <submittedName>
        <fullName evidence="1">Uncharacterized protein</fullName>
    </submittedName>
</protein>
<name>A0AA48GRI2_9BACT</name>
<reference evidence="2" key="1">
    <citation type="journal article" date="2023" name="Int. J. Syst. Evol. Microbiol.">
        <title>Mesoterricola silvestris gen. nov., sp. nov., Mesoterricola sediminis sp. nov., Geothrix oryzae sp. nov., Geothrix edaphica sp. nov., Geothrix rubra sp. nov., and Geothrix limicola sp. nov., six novel members of Acidobacteriota isolated from soils.</title>
        <authorList>
            <person name="Itoh H."/>
            <person name="Sugisawa Y."/>
            <person name="Mise K."/>
            <person name="Xu Z."/>
            <person name="Kuniyasu M."/>
            <person name="Ushijima N."/>
            <person name="Kawano K."/>
            <person name="Kobayashi E."/>
            <person name="Shiratori Y."/>
            <person name="Masuda Y."/>
            <person name="Senoo K."/>
        </authorList>
    </citation>
    <scope>NUCLEOTIDE SEQUENCE [LARGE SCALE GENOMIC DNA]</scope>
    <source>
        <strain evidence="2">W79</strain>
    </source>
</reference>
<proteinExistence type="predicted"/>
<dbReference type="Proteomes" id="UP001238179">
    <property type="component" value="Chromosome"/>
</dbReference>
<organism evidence="1 2">
    <name type="scientific">Mesoterricola silvestris</name>
    <dbReference type="NCBI Taxonomy" id="2927979"/>
    <lineage>
        <taxon>Bacteria</taxon>
        <taxon>Pseudomonadati</taxon>
        <taxon>Acidobacteriota</taxon>
        <taxon>Holophagae</taxon>
        <taxon>Holophagales</taxon>
        <taxon>Holophagaceae</taxon>
        <taxon>Mesoterricola</taxon>
    </lineage>
</organism>
<evidence type="ECO:0000313" key="1">
    <source>
        <dbReference type="EMBL" id="BDU72900.1"/>
    </source>
</evidence>
<sequence length="31" mass="3613">MTKAAEKPTRAQLRDAERMAARIRESRRLEA</sequence>
<accession>A0AA48GRI2</accession>
<evidence type="ECO:0000313" key="2">
    <source>
        <dbReference type="Proteomes" id="UP001238179"/>
    </source>
</evidence>
<gene>
    <name evidence="1" type="ORF">METEAL_20740</name>
</gene>
<dbReference type="AlphaFoldDB" id="A0AA48GRI2"/>